<feature type="domain" description="DUF4277" evidence="1">
    <location>
        <begin position="18"/>
        <end position="102"/>
    </location>
</feature>
<keyword evidence="3" id="KW-1185">Reference proteome</keyword>
<dbReference type="InterPro" id="IPR025457">
    <property type="entry name" value="DUF4277"/>
</dbReference>
<organism evidence="2 3">
    <name type="scientific">Parafrankia soli</name>
    <dbReference type="NCBI Taxonomy" id="2599596"/>
    <lineage>
        <taxon>Bacteria</taxon>
        <taxon>Bacillati</taxon>
        <taxon>Actinomycetota</taxon>
        <taxon>Actinomycetes</taxon>
        <taxon>Frankiales</taxon>
        <taxon>Frankiaceae</taxon>
        <taxon>Parafrankia</taxon>
    </lineage>
</organism>
<evidence type="ECO:0000313" key="2">
    <source>
        <dbReference type="EMBL" id="OHV26367.1"/>
    </source>
</evidence>
<name>A0A1S1PYG0_9ACTN</name>
<accession>A0A1S1PYG0</accession>
<comment type="caution">
    <text evidence="2">The sequence shown here is derived from an EMBL/GenBank/DDBJ whole genome shotgun (WGS) entry which is preliminary data.</text>
</comment>
<reference evidence="3" key="1">
    <citation type="submission" date="2016-07" db="EMBL/GenBank/DDBJ databases">
        <title>Frankia sp. NRRL B-16219 Genome sequencing.</title>
        <authorList>
            <person name="Ghodhbane-Gtari F."/>
            <person name="Swanson E."/>
            <person name="Gueddou A."/>
            <person name="Louati M."/>
            <person name="Nouioui I."/>
            <person name="Hezbri K."/>
            <person name="Abebe-Akele F."/>
            <person name="Simpson S."/>
            <person name="Morris K."/>
            <person name="Thomas K."/>
            <person name="Gtari M."/>
            <person name="Tisa L.S."/>
        </authorList>
    </citation>
    <scope>NUCLEOTIDE SEQUENCE [LARGE SCALE GENOMIC DNA]</scope>
    <source>
        <strain evidence="3">NRRL B-16219</strain>
    </source>
</reference>
<gene>
    <name evidence="2" type="ORF">BBK14_21295</name>
</gene>
<evidence type="ECO:0000259" key="1">
    <source>
        <dbReference type="Pfam" id="PF14104"/>
    </source>
</evidence>
<protein>
    <submittedName>
        <fullName evidence="2">Transposase</fullName>
    </submittedName>
</protein>
<dbReference type="EMBL" id="MAXA01000227">
    <property type="protein sequence ID" value="OHV26367.1"/>
    <property type="molecule type" value="Genomic_DNA"/>
</dbReference>
<evidence type="ECO:0000313" key="3">
    <source>
        <dbReference type="Proteomes" id="UP000179769"/>
    </source>
</evidence>
<sequence length="103" mass="11319">MLAAADLLYGPPSVEKFLGPLPVVCDLLARLDLVGIIDRLCPIQEKKARYTHGQVIAALVANRLSSPTPLVRVQRWAEKWAVAEIFGIEPDALNDDRCGRALE</sequence>
<proteinExistence type="predicted"/>
<dbReference type="Proteomes" id="UP000179769">
    <property type="component" value="Unassembled WGS sequence"/>
</dbReference>
<feature type="non-terminal residue" evidence="2">
    <location>
        <position position="103"/>
    </location>
</feature>
<dbReference type="RefSeq" id="WP_071065117.1">
    <property type="nucleotide sequence ID" value="NZ_MAXA01000227.1"/>
</dbReference>
<dbReference type="AlphaFoldDB" id="A0A1S1PYG0"/>
<dbReference type="Pfam" id="PF14104">
    <property type="entry name" value="DUF4277"/>
    <property type="match status" value="1"/>
</dbReference>